<dbReference type="InterPro" id="IPR049576">
    <property type="entry name" value="HDC-like"/>
</dbReference>
<feature type="transmembrane region" description="Helical" evidence="1">
    <location>
        <begin position="292"/>
        <end position="317"/>
    </location>
</feature>
<keyword evidence="1" id="KW-1133">Transmembrane helix</keyword>
<keyword evidence="1" id="KW-0812">Transmembrane</keyword>
<feature type="transmembrane region" description="Helical" evidence="1">
    <location>
        <begin position="141"/>
        <end position="161"/>
    </location>
</feature>
<protein>
    <submittedName>
        <fullName evidence="2">Na+/glutamate symporter</fullName>
    </submittedName>
</protein>
<feature type="transmembrane region" description="Helical" evidence="1">
    <location>
        <begin position="237"/>
        <end position="257"/>
    </location>
</feature>
<dbReference type="Proteomes" id="UP000198718">
    <property type="component" value="Unassembled WGS sequence"/>
</dbReference>
<name>A0A1G9D9T2_9FIRM</name>
<feature type="transmembrane region" description="Helical" evidence="1">
    <location>
        <begin position="56"/>
        <end position="75"/>
    </location>
</feature>
<evidence type="ECO:0000313" key="2">
    <source>
        <dbReference type="EMBL" id="SDK60668.1"/>
    </source>
</evidence>
<feature type="transmembrane region" description="Helical" evidence="1">
    <location>
        <begin position="87"/>
        <end position="109"/>
    </location>
</feature>
<sequence length="393" mass="41865">MTAIYAFTIILVIFAIGELCSSKTNAMLSQALVGAILLLFYYWLGFPKTLVTDAGIDKIGSVISGILIAGVGTTIDFKELARQWKTILIAVTSVITGVIGIIIIGGMIIEPEQAIAGAPIFSGSISAVIIMSEHFNANGMQYLAALCSMLLTVQTFVGLPLSTIMMRKASVDFLKDRGNIEQYALIEQYAATAEKTDNIRKKLLNLPPEMSTSVVILAKLGIAATIANVLVGLTNGIIHYMVMSLFMGIILTAIGFLDENSLNKTGCSGLFMVLILAGLFRSFANITPQDVLGMIVPLAVVLGIGSVCTGIMSVMLAKITKVNTYLAIALSLTCMYGFPTTLFISEDVAKAYGKTAEEYTALRNYLVPKIVTAGIATVTIASVIIANYAIKLI</sequence>
<dbReference type="AlphaFoldDB" id="A0A1G9D9T2"/>
<keyword evidence="3" id="KW-1185">Reference proteome</keyword>
<feature type="transmembrane region" description="Helical" evidence="1">
    <location>
        <begin position="116"/>
        <end position="135"/>
    </location>
</feature>
<evidence type="ECO:0000313" key="3">
    <source>
        <dbReference type="Proteomes" id="UP000198718"/>
    </source>
</evidence>
<keyword evidence="1" id="KW-0472">Membrane</keyword>
<organism evidence="2 3">
    <name type="scientific">Natronincola ferrireducens</name>
    <dbReference type="NCBI Taxonomy" id="393762"/>
    <lineage>
        <taxon>Bacteria</taxon>
        <taxon>Bacillati</taxon>
        <taxon>Bacillota</taxon>
        <taxon>Clostridia</taxon>
        <taxon>Peptostreptococcales</taxon>
        <taxon>Natronincolaceae</taxon>
        <taxon>Natronincola</taxon>
    </lineage>
</organism>
<dbReference type="STRING" id="393762.SAMN05660472_01696"/>
<dbReference type="EMBL" id="FNFP01000002">
    <property type="protein sequence ID" value="SDK60668.1"/>
    <property type="molecule type" value="Genomic_DNA"/>
</dbReference>
<proteinExistence type="predicted"/>
<feature type="transmembrane region" description="Helical" evidence="1">
    <location>
        <begin position="27"/>
        <end position="44"/>
    </location>
</feature>
<feature type="transmembrane region" description="Helical" evidence="1">
    <location>
        <begin position="210"/>
        <end position="231"/>
    </location>
</feature>
<gene>
    <name evidence="2" type="ORF">SAMN05660472_01696</name>
</gene>
<feature type="transmembrane region" description="Helical" evidence="1">
    <location>
        <begin position="269"/>
        <end position="286"/>
    </location>
</feature>
<dbReference type="OrthoDB" id="3243277at2"/>
<reference evidence="2 3" key="1">
    <citation type="submission" date="2016-10" db="EMBL/GenBank/DDBJ databases">
        <authorList>
            <person name="de Groot N.N."/>
        </authorList>
    </citation>
    <scope>NUCLEOTIDE SEQUENCE [LARGE SCALE GENOMIC DNA]</scope>
    <source>
        <strain evidence="2 3">DSM 18346</strain>
    </source>
</reference>
<dbReference type="CDD" id="cd21416">
    <property type="entry name" value="HDC_protein"/>
    <property type="match status" value="1"/>
</dbReference>
<evidence type="ECO:0000256" key="1">
    <source>
        <dbReference type="SAM" id="Phobius"/>
    </source>
</evidence>
<feature type="transmembrane region" description="Helical" evidence="1">
    <location>
        <begin position="324"/>
        <end position="345"/>
    </location>
</feature>
<feature type="transmembrane region" description="Helical" evidence="1">
    <location>
        <begin position="365"/>
        <end position="390"/>
    </location>
</feature>
<dbReference type="RefSeq" id="WP_090553261.1">
    <property type="nucleotide sequence ID" value="NZ_FNFP01000002.1"/>
</dbReference>
<accession>A0A1G9D9T2</accession>